<feature type="region of interest" description="Disordered" evidence="1">
    <location>
        <begin position="258"/>
        <end position="365"/>
    </location>
</feature>
<keyword evidence="4" id="KW-1185">Reference proteome</keyword>
<keyword evidence="2" id="KW-0812">Transmembrane</keyword>
<proteinExistence type="predicted"/>
<reference evidence="4" key="1">
    <citation type="submission" date="2014-04" db="EMBL/GenBank/DDBJ databases">
        <title>Evolutionary Origins and Diversification of the Mycorrhizal Mutualists.</title>
        <authorList>
            <consortium name="DOE Joint Genome Institute"/>
            <consortium name="Mycorrhizal Genomics Consortium"/>
            <person name="Kohler A."/>
            <person name="Kuo A."/>
            <person name="Nagy L.G."/>
            <person name="Floudas D."/>
            <person name="Copeland A."/>
            <person name="Barry K.W."/>
            <person name="Cichocki N."/>
            <person name="Veneault-Fourrey C."/>
            <person name="LaButti K."/>
            <person name="Lindquist E.A."/>
            <person name="Lipzen A."/>
            <person name="Lundell T."/>
            <person name="Morin E."/>
            <person name="Murat C."/>
            <person name="Riley R."/>
            <person name="Ohm R."/>
            <person name="Sun H."/>
            <person name="Tunlid A."/>
            <person name="Henrissat B."/>
            <person name="Grigoriev I.V."/>
            <person name="Hibbett D.S."/>
            <person name="Martin F."/>
        </authorList>
    </citation>
    <scope>NUCLEOTIDE SEQUENCE [LARGE SCALE GENOMIC DNA]</scope>
    <source>
        <strain evidence="4">FD-334 SS-4</strain>
    </source>
</reference>
<sequence>MPTATTTTVAKNSFVPQLPLKVSALSVHPVAASSSMQTSPTAQTSTNATLRSLYNRAGRAFVLRDIPLTYSLIQAAFALLSPPRTVPDPLGDHRRKWDILRITFESTVYASPPPSTETLPESLRTILSESAQAVSMSIYTRSLSLFTPSNENSAPKATLNAAYLPSQVLTTLVYSSIKLDSADVGRVMIEDWLARREPQYSPGEEGYAKILDLYCIHILPRLEQWDYAAEFLEYENELPERKREHLKNSLSNMYTQAMTASHRPQQSAETLSASVSSRPYSPAPSSSSSSSSLSTTSTHTVVPGNRSSHSPSTLSSLSHIVPSPASVSSDETLTPRATHATLAPATTTSRSRSKPRTVSSSASSAYSSLPRAQLAHQVSATHANPPGIYALIRGALTPYLTRPKLVTFFLLFVLVPLVSLALRIRRRRRQALGMSDLGMGVTAATATAAAVSASNADLVRRRLQVAGSEGSIVRKAWEEMVRVVGDTVRMAGSGLV</sequence>
<dbReference type="OrthoDB" id="3981028at2759"/>
<dbReference type="AlphaFoldDB" id="A0A0D2NDP4"/>
<dbReference type="STRING" id="945553.A0A0D2NDP4"/>
<dbReference type="Proteomes" id="UP000054270">
    <property type="component" value="Unassembled WGS sequence"/>
</dbReference>
<feature type="transmembrane region" description="Helical" evidence="2">
    <location>
        <begin position="405"/>
        <end position="424"/>
    </location>
</feature>
<keyword evidence="2" id="KW-0472">Membrane</keyword>
<gene>
    <name evidence="3" type="ORF">HYPSUDRAFT_48928</name>
</gene>
<evidence type="ECO:0000313" key="3">
    <source>
        <dbReference type="EMBL" id="KJA14706.1"/>
    </source>
</evidence>
<dbReference type="EMBL" id="KN817668">
    <property type="protein sequence ID" value="KJA14706.1"/>
    <property type="molecule type" value="Genomic_DNA"/>
</dbReference>
<dbReference type="OMA" id="GMIEDWL"/>
<organism evidence="3 4">
    <name type="scientific">Hypholoma sublateritium (strain FD-334 SS-4)</name>
    <dbReference type="NCBI Taxonomy" id="945553"/>
    <lineage>
        <taxon>Eukaryota</taxon>
        <taxon>Fungi</taxon>
        <taxon>Dikarya</taxon>
        <taxon>Basidiomycota</taxon>
        <taxon>Agaricomycotina</taxon>
        <taxon>Agaricomycetes</taxon>
        <taxon>Agaricomycetidae</taxon>
        <taxon>Agaricales</taxon>
        <taxon>Agaricineae</taxon>
        <taxon>Strophariaceae</taxon>
        <taxon>Hypholoma</taxon>
    </lineage>
</organism>
<name>A0A0D2NDP4_HYPSF</name>
<keyword evidence="2" id="KW-1133">Transmembrane helix</keyword>
<evidence type="ECO:0000256" key="2">
    <source>
        <dbReference type="SAM" id="Phobius"/>
    </source>
</evidence>
<feature type="compositionally biased region" description="Polar residues" evidence="1">
    <location>
        <begin position="258"/>
        <end position="271"/>
    </location>
</feature>
<evidence type="ECO:0000256" key="1">
    <source>
        <dbReference type="SAM" id="MobiDB-lite"/>
    </source>
</evidence>
<feature type="compositionally biased region" description="Low complexity" evidence="1">
    <location>
        <begin position="332"/>
        <end position="365"/>
    </location>
</feature>
<evidence type="ECO:0000313" key="4">
    <source>
        <dbReference type="Proteomes" id="UP000054270"/>
    </source>
</evidence>
<feature type="compositionally biased region" description="Low complexity" evidence="1">
    <location>
        <begin position="272"/>
        <end position="319"/>
    </location>
</feature>
<accession>A0A0D2NDP4</accession>
<protein>
    <submittedName>
        <fullName evidence="3">Uncharacterized protein</fullName>
    </submittedName>
</protein>